<evidence type="ECO:0000313" key="13">
    <source>
        <dbReference type="Proteomes" id="UP001153636"/>
    </source>
</evidence>
<evidence type="ECO:0000256" key="6">
    <source>
        <dbReference type="ARBA" id="ARBA00023043"/>
    </source>
</evidence>
<evidence type="ECO:0000256" key="3">
    <source>
        <dbReference type="ARBA" id="ARBA00012918"/>
    </source>
</evidence>
<feature type="domain" description="Glutaminase EF-hand" evidence="11">
    <location>
        <begin position="76"/>
        <end position="162"/>
    </location>
</feature>
<dbReference type="AlphaFoldDB" id="A0A9P0CJB7"/>
<dbReference type="PROSITE" id="PS50297">
    <property type="entry name" value="ANK_REP_REGION"/>
    <property type="match status" value="1"/>
</dbReference>
<dbReference type="Gene3D" id="3.40.710.10">
    <property type="entry name" value="DD-peptidase/beta-lactamase superfamily"/>
    <property type="match status" value="1"/>
</dbReference>
<proteinExistence type="inferred from homology"/>
<dbReference type="InterPro" id="IPR015868">
    <property type="entry name" value="Glutaminase"/>
</dbReference>
<gene>
    <name evidence="12" type="ORF">PSYICH_LOCUS4157</name>
</gene>
<dbReference type="InterPro" id="IPR002110">
    <property type="entry name" value="Ankyrin_rpt"/>
</dbReference>
<keyword evidence="6 9" id="KW-0040">ANK repeat</keyword>
<name>A0A9P0CJB7_9CUCU</name>
<dbReference type="PROSITE" id="PS50088">
    <property type="entry name" value="ANK_REPEAT"/>
    <property type="match status" value="1"/>
</dbReference>
<dbReference type="NCBIfam" id="TIGR03814">
    <property type="entry name" value="Gln_ase"/>
    <property type="match status" value="1"/>
</dbReference>
<comment type="catalytic activity">
    <reaction evidence="7">
        <text>L-glutamine + H2O = L-glutamate + NH4(+)</text>
        <dbReference type="Rhea" id="RHEA:15889"/>
        <dbReference type="ChEBI" id="CHEBI:15377"/>
        <dbReference type="ChEBI" id="CHEBI:28938"/>
        <dbReference type="ChEBI" id="CHEBI:29985"/>
        <dbReference type="ChEBI" id="CHEBI:58359"/>
        <dbReference type="EC" id="3.5.1.2"/>
    </reaction>
</comment>
<dbReference type="SUPFAM" id="SSF48403">
    <property type="entry name" value="Ankyrin repeat"/>
    <property type="match status" value="1"/>
</dbReference>
<evidence type="ECO:0000313" key="12">
    <source>
        <dbReference type="EMBL" id="CAH1103244.1"/>
    </source>
</evidence>
<keyword evidence="5" id="KW-0378">Hydrolase</keyword>
<keyword evidence="13" id="KW-1185">Reference proteome</keyword>
<keyword evidence="4" id="KW-0677">Repeat</keyword>
<dbReference type="OrthoDB" id="9995210at2759"/>
<organism evidence="12 13">
    <name type="scientific">Psylliodes chrysocephalus</name>
    <dbReference type="NCBI Taxonomy" id="3402493"/>
    <lineage>
        <taxon>Eukaryota</taxon>
        <taxon>Metazoa</taxon>
        <taxon>Ecdysozoa</taxon>
        <taxon>Arthropoda</taxon>
        <taxon>Hexapoda</taxon>
        <taxon>Insecta</taxon>
        <taxon>Pterygota</taxon>
        <taxon>Neoptera</taxon>
        <taxon>Endopterygota</taxon>
        <taxon>Coleoptera</taxon>
        <taxon>Polyphaga</taxon>
        <taxon>Cucujiformia</taxon>
        <taxon>Chrysomeloidea</taxon>
        <taxon>Chrysomelidae</taxon>
        <taxon>Galerucinae</taxon>
        <taxon>Alticini</taxon>
        <taxon>Psylliodes</taxon>
    </lineage>
</organism>
<dbReference type="HAMAP" id="MF_00313">
    <property type="entry name" value="Glutaminase"/>
    <property type="match status" value="1"/>
</dbReference>
<evidence type="ECO:0000256" key="9">
    <source>
        <dbReference type="PROSITE-ProRule" id="PRU00023"/>
    </source>
</evidence>
<dbReference type="Pfam" id="PF04960">
    <property type="entry name" value="Glutaminase"/>
    <property type="match status" value="1"/>
</dbReference>
<evidence type="ECO:0000256" key="7">
    <source>
        <dbReference type="ARBA" id="ARBA00049534"/>
    </source>
</evidence>
<dbReference type="SUPFAM" id="SSF56601">
    <property type="entry name" value="beta-lactamase/transpeptidase-like"/>
    <property type="match status" value="1"/>
</dbReference>
<evidence type="ECO:0000256" key="4">
    <source>
        <dbReference type="ARBA" id="ARBA00022737"/>
    </source>
</evidence>
<dbReference type="Pfam" id="PF17959">
    <property type="entry name" value="EF-hand_14"/>
    <property type="match status" value="1"/>
</dbReference>
<dbReference type="GO" id="GO:0006537">
    <property type="term" value="P:glutamate biosynthetic process"/>
    <property type="evidence" value="ECO:0007669"/>
    <property type="project" value="TreeGrafter"/>
</dbReference>
<dbReference type="FunFam" id="1.25.40.20:FF:000069">
    <property type="entry name" value="Glutaminase, isoform E"/>
    <property type="match status" value="1"/>
</dbReference>
<dbReference type="GO" id="GO:0006543">
    <property type="term" value="P:L-glutamine catabolic process"/>
    <property type="evidence" value="ECO:0007669"/>
    <property type="project" value="TreeGrafter"/>
</dbReference>
<sequence length="626" mass="71532">MLSNRLLSRLNRCQIKSQLEQWISIHTLRISGFHSNRKKNDFDQSRSVTRKQRRDYSFIHDTSYLFYGQDYETDVALFEMFKNQETGLLHIGKFLSAVKATGLRKTDPRLQEMMDNLKKMSKTKSDGNDVDTQKLNLEQFKSIVQPNIGLLSMAFRHQFIIPEFQEFSKDIELIYWKCKENTNGTVRDFSAIYNKYVASYIPQLKRMNPNYWGVSIVTIDGQRYSIGDVNIPFTIQSCSKPLSYGIALDLLGNDVVHQYVGQEPSGRNFNELILDHNKKPHNPMINAGAIIICSLLKTMYSPEMSSAEKFDFTMNFFERLAGREDIGFNNAVFLSERECADRNYALGFYMREHKCFPENSKFRECMDFYFQCCSLEVNCDLVAVMAATLANGGICPLSEEKVLKPESVRDVLSLMHSCGMYDYSGQFAFKVGLPAKSGVSGAMLVVVPNVMGMCLYSPALDSLGNSCRGVQFCEELVDKFNFHRYDNLRHASDKSDPRKHKFETKGLNIVNLLFSAASGDLPSLRRHKLAGMDMTQSDYDGRTALHLAAAEGHLHCVEFLLNYCHVPYDVRDRWGRTPLEEASAFGHMTVVELLQLWAKEENTKSSQKTNEVDPLIPDFLSKDEKF</sequence>
<dbReference type="InterPro" id="IPR012338">
    <property type="entry name" value="Beta-lactam/transpept-like"/>
</dbReference>
<dbReference type="Pfam" id="PF12796">
    <property type="entry name" value="Ank_2"/>
    <property type="match status" value="1"/>
</dbReference>
<dbReference type="FunFam" id="3.40.710.10:FF:000008">
    <property type="entry name" value="Glutaminase, isoform E"/>
    <property type="match status" value="1"/>
</dbReference>
<evidence type="ECO:0000256" key="8">
    <source>
        <dbReference type="ARBA" id="ARBA00077251"/>
    </source>
</evidence>
<dbReference type="SMART" id="SM00248">
    <property type="entry name" value="ANK"/>
    <property type="match status" value="2"/>
</dbReference>
<protein>
    <recommendedName>
        <fullName evidence="3">glutaminase</fullName>
        <ecNumber evidence="3">3.5.1.2</ecNumber>
    </recommendedName>
    <alternativeName>
        <fullName evidence="8">L-glutamine amidohydrolase</fullName>
    </alternativeName>
</protein>
<dbReference type="InterPro" id="IPR041541">
    <property type="entry name" value="Glutaminase_EF-hand"/>
</dbReference>
<feature type="repeat" description="ANK" evidence="9">
    <location>
        <begin position="540"/>
        <end position="562"/>
    </location>
</feature>
<evidence type="ECO:0000256" key="2">
    <source>
        <dbReference type="ARBA" id="ARBA00011881"/>
    </source>
</evidence>
<dbReference type="PANTHER" id="PTHR12544:SF29">
    <property type="entry name" value="GLUTAMINASE"/>
    <property type="match status" value="1"/>
</dbReference>
<dbReference type="Proteomes" id="UP001153636">
    <property type="component" value="Chromosome 14"/>
</dbReference>
<dbReference type="EC" id="3.5.1.2" evidence="3"/>
<feature type="region of interest" description="Disordered" evidence="10">
    <location>
        <begin position="603"/>
        <end position="626"/>
    </location>
</feature>
<dbReference type="Gene3D" id="1.25.40.20">
    <property type="entry name" value="Ankyrin repeat-containing domain"/>
    <property type="match status" value="1"/>
</dbReference>
<evidence type="ECO:0000259" key="11">
    <source>
        <dbReference type="Pfam" id="PF17959"/>
    </source>
</evidence>
<comment type="subunit">
    <text evidence="2">Homotetramer.</text>
</comment>
<accession>A0A9P0CJB7</accession>
<evidence type="ECO:0000256" key="10">
    <source>
        <dbReference type="SAM" id="MobiDB-lite"/>
    </source>
</evidence>
<reference evidence="12" key="1">
    <citation type="submission" date="2022-01" db="EMBL/GenBank/DDBJ databases">
        <authorList>
            <person name="King R."/>
        </authorList>
    </citation>
    <scope>NUCLEOTIDE SEQUENCE</scope>
</reference>
<dbReference type="PANTHER" id="PTHR12544">
    <property type="entry name" value="GLUTAMINASE"/>
    <property type="match status" value="1"/>
</dbReference>
<dbReference type="EMBL" id="OV651826">
    <property type="protein sequence ID" value="CAH1103244.1"/>
    <property type="molecule type" value="Genomic_DNA"/>
</dbReference>
<evidence type="ECO:0000256" key="5">
    <source>
        <dbReference type="ARBA" id="ARBA00022801"/>
    </source>
</evidence>
<evidence type="ECO:0000256" key="1">
    <source>
        <dbReference type="ARBA" id="ARBA00011076"/>
    </source>
</evidence>
<comment type="similarity">
    <text evidence="1">Belongs to the glutaminase family.</text>
</comment>
<dbReference type="Gene3D" id="1.10.238.210">
    <property type="match status" value="1"/>
</dbReference>
<dbReference type="GO" id="GO:0004359">
    <property type="term" value="F:glutaminase activity"/>
    <property type="evidence" value="ECO:0007669"/>
    <property type="project" value="UniProtKB-EC"/>
</dbReference>
<dbReference type="InterPro" id="IPR036770">
    <property type="entry name" value="Ankyrin_rpt-contain_sf"/>
</dbReference>